<comment type="caution">
    <text evidence="2">The sequence shown here is derived from an EMBL/GenBank/DDBJ whole genome shotgun (WGS) entry which is preliminary data.</text>
</comment>
<dbReference type="Proteomes" id="UP000253436">
    <property type="component" value="Unassembled WGS sequence"/>
</dbReference>
<keyword evidence="3" id="KW-1185">Reference proteome</keyword>
<feature type="signal peptide" evidence="1">
    <location>
        <begin position="1"/>
        <end position="22"/>
    </location>
</feature>
<sequence length="185" mass="21169">MKTLFKNILVLAVMLGTFTSYANTTLEAVPSFNDVKKGNSITVTDAEGAVVFSGLVNFDGDINTLYDFSQLHDGVYVIEINKAFEIEVNTVEIKNHQVNFINQKSEKIFKPVFRIENDRVIISKLALNTNEMEVQLYFENELIYNEIVNGDDIINRVYKLDKTIKGNYTAVVKSNYRQYVETFQL</sequence>
<feature type="chain" id="PRO_5016645226" description="Secreted protein (Por secretion system target)" evidence="1">
    <location>
        <begin position="23"/>
        <end position="185"/>
    </location>
</feature>
<evidence type="ECO:0000256" key="1">
    <source>
        <dbReference type="SAM" id="SignalP"/>
    </source>
</evidence>
<reference evidence="2 3" key="1">
    <citation type="submission" date="2018-07" db="EMBL/GenBank/DDBJ databases">
        <title>Genomic Encyclopedia of Type Strains, Phase III (KMG-III): the genomes of soil and plant-associated and newly described type strains.</title>
        <authorList>
            <person name="Whitman W."/>
        </authorList>
    </citation>
    <scope>NUCLEOTIDE SEQUENCE [LARGE SCALE GENOMIC DNA]</scope>
    <source>
        <strain evidence="2 3">CECT 7958</strain>
    </source>
</reference>
<keyword evidence="1" id="KW-0732">Signal</keyword>
<dbReference type="AlphaFoldDB" id="A0A368ZI66"/>
<gene>
    <name evidence="2" type="ORF">DFQ08_101265</name>
</gene>
<organism evidence="2 3">
    <name type="scientific">Winogradskyella arenosi</name>
    <dbReference type="NCBI Taxonomy" id="533325"/>
    <lineage>
        <taxon>Bacteria</taxon>
        <taxon>Pseudomonadati</taxon>
        <taxon>Bacteroidota</taxon>
        <taxon>Flavobacteriia</taxon>
        <taxon>Flavobacteriales</taxon>
        <taxon>Flavobacteriaceae</taxon>
        <taxon>Winogradskyella</taxon>
    </lineage>
</organism>
<dbReference type="RefSeq" id="WP_114307991.1">
    <property type="nucleotide sequence ID" value="NZ_QPJO01000001.1"/>
</dbReference>
<evidence type="ECO:0000313" key="2">
    <source>
        <dbReference type="EMBL" id="RCW93470.1"/>
    </source>
</evidence>
<evidence type="ECO:0000313" key="3">
    <source>
        <dbReference type="Proteomes" id="UP000253436"/>
    </source>
</evidence>
<proteinExistence type="predicted"/>
<protein>
    <recommendedName>
        <fullName evidence="4">Secreted protein (Por secretion system target)</fullName>
    </recommendedName>
</protein>
<name>A0A368ZI66_9FLAO</name>
<dbReference type="EMBL" id="QPJO01000001">
    <property type="protein sequence ID" value="RCW93470.1"/>
    <property type="molecule type" value="Genomic_DNA"/>
</dbReference>
<dbReference type="OrthoDB" id="1122048at2"/>
<evidence type="ECO:0008006" key="4">
    <source>
        <dbReference type="Google" id="ProtNLM"/>
    </source>
</evidence>
<accession>A0A368ZI66</accession>